<feature type="region of interest" description="Disordered" evidence="1">
    <location>
        <begin position="925"/>
        <end position="947"/>
    </location>
</feature>
<comment type="caution">
    <text evidence="2">The sequence shown here is derived from an EMBL/GenBank/DDBJ whole genome shotgun (WGS) entry which is preliminary data.</text>
</comment>
<name>K1YN68_9BACT</name>
<gene>
    <name evidence="2" type="ORF">ACD_71C00142G0005</name>
</gene>
<evidence type="ECO:0000313" key="2">
    <source>
        <dbReference type="EMBL" id="EKD44415.1"/>
    </source>
</evidence>
<accession>K1YN68</accession>
<reference evidence="2" key="1">
    <citation type="journal article" date="2012" name="Science">
        <title>Fermentation, hydrogen, and sulfur metabolism in multiple uncultivated bacterial phyla.</title>
        <authorList>
            <person name="Wrighton K.C."/>
            <person name="Thomas B.C."/>
            <person name="Sharon I."/>
            <person name="Miller C.S."/>
            <person name="Castelle C.J."/>
            <person name="VerBerkmoes N.C."/>
            <person name="Wilkins M.J."/>
            <person name="Hettich R.L."/>
            <person name="Lipton M.S."/>
            <person name="Williams K.H."/>
            <person name="Long P.E."/>
            <person name="Banfield J.F."/>
        </authorList>
    </citation>
    <scope>NUCLEOTIDE SEQUENCE [LARGE SCALE GENOMIC DNA]</scope>
</reference>
<protein>
    <submittedName>
        <fullName evidence="2">Uncharacterized protein</fullName>
    </submittedName>
</protein>
<sequence length="947" mass="108254">EEFETGNILGLAPDEDGKLLPSFQKELFALKIPGAEFFGEGTYMSGKVKQSDGTFHTFHFAITGIDDDPAKNRANKGTGKQVAVKNILTSDGSVNKKWQDKEPEFYSYSDIHALLQKSFQWKWAPEITTQKTLTNQIDNGEITEKILREDIHSLHELNDALDTIDLKGKKYPIAQNKTSIQVGKPGDTDFCIFQIKTINETANPPTIAVSDSNGISEQIFTYQEFFDNFESKKEVTRLPNLETPEDFLKAIQEHSPKAKDFEKIIFNKDRGIFMPEDRKDDKNFSGILQFGGEKETITLHANDASGLASWSMGEWEEGTKGDTGKKIKATQGKYKAGARGYKAGWNALYAQFLTLRATPKISDVPLTAPEQKDAHMHEHHGFFKHYMGNPSLHDMFNAAKGIVDFVKHKLEHGSKVHSAAFQLALGKKLGFNDAMMRELRNQVHGSTRELMEKMVKELTTLPAGERQTEVRHILENKGSHDYEIQAAILSMLKKHGTLYPGSLKPLEGSFAYFERLSGTKYGPNNPHVQRALREAWGNLFREEFLIQNYLQFIGGKAWWYQVDWNLWTEVNRSWLEGISSEKKAGEERAAPLPTLDGQLGWVYNKFAWGEYSNGIGAMKEVWKRWGPPHKMHEPAIYLALSNISTRLHGSQLDALKGEFYGGGHPYPALTALFTPEKLATFQQTVKILSEGNSDMKKAYKKIEDARSEDVGKTVEAIRNFWSAYGPELHKKLLISQDPEILYRAEHDANPETREVLTSYVENYKSDTENMGKFNDDELWEGVYDYGHSGFTWSTDAYLKRTKVDRWPGTLWDDDGTKKIWKGYLESLDAIKWASLPGDDEKEKEEFRYQRFKEHHKAFYKNIFDRSGADWADEDKNGIKKIAKQTYMIDLMKRWFRIPPWKDKDKLEKAEYDHIAREDFETYMNGEKKTAQDEKETVATSISELLAK</sequence>
<feature type="compositionally biased region" description="Basic and acidic residues" evidence="1">
    <location>
        <begin position="925"/>
        <end position="936"/>
    </location>
</feature>
<dbReference type="EMBL" id="AMFJ01028873">
    <property type="protein sequence ID" value="EKD44415.1"/>
    <property type="molecule type" value="Genomic_DNA"/>
</dbReference>
<dbReference type="AlphaFoldDB" id="K1YN68"/>
<feature type="compositionally biased region" description="Polar residues" evidence="1">
    <location>
        <begin position="937"/>
        <end position="947"/>
    </location>
</feature>
<feature type="non-terminal residue" evidence="2">
    <location>
        <position position="1"/>
    </location>
</feature>
<proteinExistence type="predicted"/>
<organism evidence="2">
    <name type="scientific">uncultured bacterium</name>
    <name type="common">gcode 4</name>
    <dbReference type="NCBI Taxonomy" id="1234023"/>
    <lineage>
        <taxon>Bacteria</taxon>
        <taxon>environmental samples</taxon>
    </lineage>
</organism>
<evidence type="ECO:0000256" key="1">
    <source>
        <dbReference type="SAM" id="MobiDB-lite"/>
    </source>
</evidence>